<gene>
    <name evidence="1" type="ORF">PCOR1329_LOCUS72569</name>
</gene>
<keyword evidence="2" id="KW-1185">Reference proteome</keyword>
<dbReference type="Proteomes" id="UP001189429">
    <property type="component" value="Unassembled WGS sequence"/>
</dbReference>
<protein>
    <submittedName>
        <fullName evidence="1">Uncharacterized protein</fullName>
    </submittedName>
</protein>
<proteinExistence type="predicted"/>
<organism evidence="1 2">
    <name type="scientific">Prorocentrum cordatum</name>
    <dbReference type="NCBI Taxonomy" id="2364126"/>
    <lineage>
        <taxon>Eukaryota</taxon>
        <taxon>Sar</taxon>
        <taxon>Alveolata</taxon>
        <taxon>Dinophyceae</taxon>
        <taxon>Prorocentrales</taxon>
        <taxon>Prorocentraceae</taxon>
        <taxon>Prorocentrum</taxon>
    </lineage>
</organism>
<evidence type="ECO:0000313" key="1">
    <source>
        <dbReference type="EMBL" id="CAK0893111.1"/>
    </source>
</evidence>
<name>A0ABN9X594_9DINO</name>
<comment type="caution">
    <text evidence="1">The sequence shown here is derived from an EMBL/GenBank/DDBJ whole genome shotgun (WGS) entry which is preliminary data.</text>
</comment>
<evidence type="ECO:0000313" key="2">
    <source>
        <dbReference type="Proteomes" id="UP001189429"/>
    </source>
</evidence>
<sequence>MIPLHGRLFKQWMHVAYPRECSFPHVTGTTSPQRAVDWMATTGQEIAATTEEMAQHMETSPRHARGRGAGLEESCGLWTMEEELVSVHVGASEHGVRTSLRPALRGLLFAAAAASASLAALRSCWAALGGDPGGDGKAPPEPARFHL</sequence>
<accession>A0ABN9X594</accession>
<dbReference type="EMBL" id="CAUYUJ010019711">
    <property type="protein sequence ID" value="CAK0893111.1"/>
    <property type="molecule type" value="Genomic_DNA"/>
</dbReference>
<reference evidence="1" key="1">
    <citation type="submission" date="2023-10" db="EMBL/GenBank/DDBJ databases">
        <authorList>
            <person name="Chen Y."/>
            <person name="Shah S."/>
            <person name="Dougan E. K."/>
            <person name="Thang M."/>
            <person name="Chan C."/>
        </authorList>
    </citation>
    <scope>NUCLEOTIDE SEQUENCE [LARGE SCALE GENOMIC DNA]</scope>
</reference>